<comment type="pathway">
    <text evidence="3 4">Cofactor biosynthesis; coenzyme A biosynthesis; CoA from (R)-pantothenate: step 3/5.</text>
</comment>
<evidence type="ECO:0000256" key="2">
    <source>
        <dbReference type="ARBA" id="ARBA00023239"/>
    </source>
</evidence>
<dbReference type="STRING" id="1076596.A0U91_01945"/>
<evidence type="ECO:0000256" key="3">
    <source>
        <dbReference type="HAMAP-Rule" id="MF_02225"/>
    </source>
</evidence>
<evidence type="ECO:0000259" key="5">
    <source>
        <dbReference type="Pfam" id="PF02441"/>
    </source>
</evidence>
<dbReference type="InterPro" id="IPR035929">
    <property type="entry name" value="CoaB-like_sf"/>
</dbReference>
<dbReference type="PANTHER" id="PTHR14359:SF6">
    <property type="entry name" value="PHOSPHOPANTOTHENOYLCYSTEINE DECARBOXYLASE"/>
    <property type="match status" value="1"/>
</dbReference>
<feature type="binding site" evidence="3">
    <location>
        <position position="289"/>
    </location>
    <ligand>
        <name>CTP</name>
        <dbReference type="ChEBI" id="CHEBI:37563"/>
    </ligand>
</feature>
<feature type="domain" description="Flavoprotein" evidence="5">
    <location>
        <begin position="11"/>
        <end position="177"/>
    </location>
</feature>
<feature type="binding site" evidence="3">
    <location>
        <position position="299"/>
    </location>
    <ligand>
        <name>CTP</name>
        <dbReference type="ChEBI" id="CHEBI:37563"/>
    </ligand>
</feature>
<comment type="cofactor">
    <cofactor evidence="3">
        <name>Mg(2+)</name>
        <dbReference type="ChEBI" id="CHEBI:18420"/>
    </cofactor>
</comment>
<keyword evidence="3 4" id="KW-0436">Ligase</keyword>
<dbReference type="InterPro" id="IPR036551">
    <property type="entry name" value="Flavin_trans-like"/>
</dbReference>
<comment type="function">
    <text evidence="4">Catalyzes two steps in the biosynthesis of coenzyme A. In the first step cysteine is conjugated to 4'-phosphopantothenate to form 4-phosphopantothenoylcysteine, in the latter compound is decarboxylated to form 4'-phosphopantotheine.</text>
</comment>
<evidence type="ECO:0000259" key="6">
    <source>
        <dbReference type="Pfam" id="PF04127"/>
    </source>
</evidence>
<dbReference type="SUPFAM" id="SSF52507">
    <property type="entry name" value="Homo-oligomeric flavin-containing Cys decarboxylases, HFCD"/>
    <property type="match status" value="1"/>
</dbReference>
<feature type="binding site" evidence="3">
    <location>
        <position position="356"/>
    </location>
    <ligand>
        <name>CTP</name>
        <dbReference type="ChEBI" id="CHEBI:37563"/>
    </ligand>
</feature>
<dbReference type="GO" id="GO:0004632">
    <property type="term" value="F:phosphopantothenate--cysteine ligase activity"/>
    <property type="evidence" value="ECO:0007669"/>
    <property type="project" value="UniProtKB-UniRule"/>
</dbReference>
<dbReference type="NCBIfam" id="TIGR00521">
    <property type="entry name" value="coaBC_dfp"/>
    <property type="match status" value="1"/>
</dbReference>
<feature type="region of interest" description="Phosphopantothenoylcysteine decarboxylase" evidence="3">
    <location>
        <begin position="1"/>
        <end position="198"/>
    </location>
</feature>
<feature type="region of interest" description="Phosphopantothenate--cysteine ligase" evidence="3">
    <location>
        <begin position="199"/>
        <end position="417"/>
    </location>
</feature>
<comment type="function">
    <text evidence="3">Catalyzes two sequential steps in the biosynthesis of coenzyme A. In the first step cysteine is conjugated to 4'-phosphopantothenate to form 4-phosphopantothenoylcysteine. In the second step the latter compound is decarboxylated to form 4'-phosphopantotheine.</text>
</comment>
<comment type="similarity">
    <text evidence="3 4">In the C-terminal section; belongs to the PPC synthetase family.</text>
</comment>
<keyword evidence="3" id="KW-0479">Metal-binding</keyword>
<organism evidence="7 8">
    <name type="scientific">Acetobacter persici</name>
    <dbReference type="NCBI Taxonomy" id="1076596"/>
    <lineage>
        <taxon>Bacteria</taxon>
        <taxon>Pseudomonadati</taxon>
        <taxon>Pseudomonadota</taxon>
        <taxon>Alphaproteobacteria</taxon>
        <taxon>Acetobacterales</taxon>
        <taxon>Acetobacteraceae</taxon>
        <taxon>Acetobacter</taxon>
    </lineage>
</organism>
<comment type="catalytic activity">
    <reaction evidence="3 4">
        <text>N-[(R)-4-phosphopantothenoyl]-L-cysteine + H(+) = (R)-4'-phosphopantetheine + CO2</text>
        <dbReference type="Rhea" id="RHEA:16793"/>
        <dbReference type="ChEBI" id="CHEBI:15378"/>
        <dbReference type="ChEBI" id="CHEBI:16526"/>
        <dbReference type="ChEBI" id="CHEBI:59458"/>
        <dbReference type="ChEBI" id="CHEBI:61723"/>
        <dbReference type="EC" id="4.1.1.36"/>
    </reaction>
</comment>
<keyword evidence="3 4" id="KW-0288">FMN</keyword>
<dbReference type="Gene3D" id="3.40.50.10300">
    <property type="entry name" value="CoaB-like"/>
    <property type="match status" value="1"/>
</dbReference>
<dbReference type="Gene3D" id="3.40.50.1950">
    <property type="entry name" value="Flavin prenyltransferase-like"/>
    <property type="match status" value="1"/>
</dbReference>
<dbReference type="EC" id="4.1.1.36" evidence="3"/>
<comment type="similarity">
    <text evidence="3 4">In the N-terminal section; belongs to the HFCD (homo-oligomeric flavin containing Cys decarboxylase) superfamily.</text>
</comment>
<dbReference type="GO" id="GO:0004633">
    <property type="term" value="F:phosphopantothenoylcysteine decarboxylase activity"/>
    <property type="evidence" value="ECO:0007669"/>
    <property type="project" value="UniProtKB-UniRule"/>
</dbReference>
<dbReference type="RefSeq" id="WP_077929924.1">
    <property type="nucleotide sequence ID" value="NZ_CP014687.1"/>
</dbReference>
<keyword evidence="3" id="KW-0511">Multifunctional enzyme</keyword>
<dbReference type="KEGG" id="aper:A0U91_01945"/>
<keyword evidence="1 3" id="KW-0210">Decarboxylase</keyword>
<dbReference type="HAMAP" id="MF_02225">
    <property type="entry name" value="CoaBC"/>
    <property type="match status" value="1"/>
</dbReference>
<dbReference type="Pfam" id="PF04127">
    <property type="entry name" value="DFP"/>
    <property type="match status" value="1"/>
</dbReference>
<name>A0A1U9LCD0_9PROT</name>
<keyword evidence="3" id="KW-0460">Magnesium</keyword>
<dbReference type="SUPFAM" id="SSF102645">
    <property type="entry name" value="CoaB-like"/>
    <property type="match status" value="1"/>
</dbReference>
<dbReference type="GO" id="GO:0046872">
    <property type="term" value="F:metal ion binding"/>
    <property type="evidence" value="ECO:0007669"/>
    <property type="project" value="UniProtKB-KW"/>
</dbReference>
<sequence length="417" mass="44294">MFHDVFPPPRSVLLIISGSIAAFKAPELIRSLRAEGIQVRCVLTRGGSEFVTPLTLQALSGQPVHTDLFSLTAEQEMGHIALSRSADLIVVCPASANMLARMAAGLSDDLASTVLLATDTPVMVAPGMNVRMWNHPATQSNIQILKERGVTFLGPVSGEMACGEYGPGRMVEPLDVRDAILAFFRTQAQESGPLAGRACLVTAGPTHEPLDPVRYLANRSSGKQGYALAEALADLGAKVRLISGPTALRAPAGVDASFCETARQMNALVVEAAEATSFDVAICTAAVADWRPASVQDQKIKKAGKDDVPAPLELVPNPDILAGLSASSPLRPRLVIGFAAETERVEAHARAKLARKGCDWIVANNVGAGSDVMGGPENEVVLMTHETVESWPRLSKEDVARRLAITVADWFSKQHNS</sequence>
<feature type="binding site" evidence="3">
    <location>
        <begin position="318"/>
        <end position="321"/>
    </location>
    <ligand>
        <name>CTP</name>
        <dbReference type="ChEBI" id="CHEBI:37563"/>
    </ligand>
</feature>
<dbReference type="Proteomes" id="UP000189055">
    <property type="component" value="Chromosome"/>
</dbReference>
<reference evidence="7 8" key="1">
    <citation type="submission" date="2016-03" db="EMBL/GenBank/DDBJ databases">
        <title>Acetic acid bacteria sequencing.</title>
        <authorList>
            <person name="Brandt J."/>
            <person name="Jakob F."/>
            <person name="Vogel R.F."/>
        </authorList>
    </citation>
    <scope>NUCLEOTIDE SEQUENCE [LARGE SCALE GENOMIC DNA]</scope>
    <source>
        <strain evidence="7 8">TMW2.1084</strain>
    </source>
</reference>
<feature type="active site" description="Proton donor" evidence="3">
    <location>
        <position position="162"/>
    </location>
</feature>
<accession>A0A1U9LCD0</accession>
<evidence type="ECO:0000313" key="7">
    <source>
        <dbReference type="EMBL" id="AQT03980.1"/>
    </source>
</evidence>
<keyword evidence="3 4" id="KW-0285">Flavoprotein</keyword>
<keyword evidence="2 3" id="KW-0456">Lyase</keyword>
<dbReference type="Pfam" id="PF02441">
    <property type="entry name" value="Flavoprotein"/>
    <property type="match status" value="1"/>
</dbReference>
<evidence type="ECO:0000313" key="8">
    <source>
        <dbReference type="Proteomes" id="UP000189055"/>
    </source>
</evidence>
<dbReference type="UniPathway" id="UPA00241">
    <property type="reaction ID" value="UER00353"/>
</dbReference>
<proteinExistence type="inferred from homology"/>
<dbReference type="InterPro" id="IPR005252">
    <property type="entry name" value="CoaBC"/>
</dbReference>
<comment type="catalytic activity">
    <reaction evidence="3 4">
        <text>(R)-4'-phosphopantothenate + L-cysteine + CTP = N-[(R)-4-phosphopantothenoyl]-L-cysteine + CMP + diphosphate + H(+)</text>
        <dbReference type="Rhea" id="RHEA:19397"/>
        <dbReference type="ChEBI" id="CHEBI:10986"/>
        <dbReference type="ChEBI" id="CHEBI:15378"/>
        <dbReference type="ChEBI" id="CHEBI:33019"/>
        <dbReference type="ChEBI" id="CHEBI:35235"/>
        <dbReference type="ChEBI" id="CHEBI:37563"/>
        <dbReference type="ChEBI" id="CHEBI:59458"/>
        <dbReference type="ChEBI" id="CHEBI:60377"/>
        <dbReference type="EC" id="6.3.2.5"/>
    </reaction>
</comment>
<dbReference type="GO" id="GO:0071513">
    <property type="term" value="C:phosphopantothenoylcysteine decarboxylase complex"/>
    <property type="evidence" value="ECO:0007669"/>
    <property type="project" value="TreeGrafter"/>
</dbReference>
<feature type="domain" description="DNA/pantothenate metabolism flavoprotein C-terminal" evidence="6">
    <location>
        <begin position="194"/>
        <end position="408"/>
    </location>
</feature>
<dbReference type="EC" id="6.3.2.5" evidence="3"/>
<dbReference type="GO" id="GO:0015937">
    <property type="term" value="P:coenzyme A biosynthetic process"/>
    <property type="evidence" value="ECO:0007669"/>
    <property type="project" value="UniProtKB-UniRule"/>
</dbReference>
<dbReference type="InterPro" id="IPR007085">
    <property type="entry name" value="DNA/pantothenate-metab_flavo_C"/>
</dbReference>
<dbReference type="AlphaFoldDB" id="A0A1U9LCD0"/>
<dbReference type="EMBL" id="CP014687">
    <property type="protein sequence ID" value="AQT03980.1"/>
    <property type="molecule type" value="Genomic_DNA"/>
</dbReference>
<evidence type="ECO:0000256" key="1">
    <source>
        <dbReference type="ARBA" id="ARBA00022793"/>
    </source>
</evidence>
<gene>
    <name evidence="3" type="primary">coaBC</name>
    <name evidence="7" type="ORF">A0U91_01945</name>
</gene>
<comment type="cofactor">
    <cofactor evidence="3">
        <name>FMN</name>
        <dbReference type="ChEBI" id="CHEBI:58210"/>
    </cofactor>
    <text evidence="3">Binds 1 FMN per subunit.</text>
</comment>
<comment type="caution">
    <text evidence="3">Lacks conserved residue(s) required for the propagation of feature annotation.</text>
</comment>
<feature type="binding site" evidence="3">
    <location>
        <position position="352"/>
    </location>
    <ligand>
        <name>CTP</name>
        <dbReference type="ChEBI" id="CHEBI:37563"/>
    </ligand>
</feature>
<protein>
    <recommendedName>
        <fullName evidence="3">Coenzyme A biosynthesis bifunctional protein CoaBC</fullName>
    </recommendedName>
    <alternativeName>
        <fullName evidence="3">DNA/pantothenate metabolism flavoprotein</fullName>
    </alternativeName>
    <alternativeName>
        <fullName evidence="3">Phosphopantothenoylcysteine synthetase/decarboxylase</fullName>
        <shortName evidence="3">PPCS-PPCDC</shortName>
    </alternativeName>
    <domain>
        <recommendedName>
            <fullName evidence="3">Phosphopantothenoylcysteine decarboxylase</fullName>
            <shortName evidence="3">PPC decarboxylase</shortName>
            <shortName evidence="3">PPC-DC</shortName>
            <ecNumber evidence="3">4.1.1.36</ecNumber>
        </recommendedName>
        <alternativeName>
            <fullName evidence="3">CoaC</fullName>
        </alternativeName>
    </domain>
    <domain>
        <recommendedName>
            <fullName evidence="3">Phosphopantothenate--cysteine ligase</fullName>
            <ecNumber evidence="3">6.3.2.5</ecNumber>
        </recommendedName>
        <alternativeName>
            <fullName evidence="3">CoaB</fullName>
        </alternativeName>
        <alternativeName>
            <fullName evidence="3">Phosphopantothenoylcysteine synthetase</fullName>
            <shortName evidence="3">PPC synthetase</shortName>
            <shortName evidence="3">PPC-S</shortName>
        </alternativeName>
    </domain>
</protein>
<dbReference type="GO" id="GO:0015941">
    <property type="term" value="P:pantothenate catabolic process"/>
    <property type="evidence" value="ECO:0007669"/>
    <property type="project" value="InterPro"/>
</dbReference>
<comment type="pathway">
    <text evidence="3 4">Cofactor biosynthesis; coenzyme A biosynthesis; CoA from (R)-pantothenate: step 2/5.</text>
</comment>
<dbReference type="GO" id="GO:0010181">
    <property type="term" value="F:FMN binding"/>
    <property type="evidence" value="ECO:0007669"/>
    <property type="project" value="UniProtKB-UniRule"/>
</dbReference>
<dbReference type="InterPro" id="IPR003382">
    <property type="entry name" value="Flavoprotein"/>
</dbReference>
<evidence type="ECO:0000256" key="4">
    <source>
        <dbReference type="RuleBase" id="RU364078"/>
    </source>
</evidence>
<feature type="binding site" evidence="3">
    <location>
        <position position="338"/>
    </location>
    <ligand>
        <name>CTP</name>
        <dbReference type="ChEBI" id="CHEBI:37563"/>
    </ligand>
</feature>
<dbReference type="PANTHER" id="PTHR14359">
    <property type="entry name" value="HOMO-OLIGOMERIC FLAVIN CONTAINING CYS DECARBOXYLASE FAMILY"/>
    <property type="match status" value="1"/>
</dbReference>